<name>A0A3N4KBS5_9PEZI</name>
<feature type="compositionally biased region" description="Basic and acidic residues" evidence="2">
    <location>
        <begin position="271"/>
        <end position="285"/>
    </location>
</feature>
<dbReference type="Proteomes" id="UP000277580">
    <property type="component" value="Unassembled WGS sequence"/>
</dbReference>
<dbReference type="InParanoid" id="A0A3N4KBS5"/>
<evidence type="ECO:0000313" key="4">
    <source>
        <dbReference type="Proteomes" id="UP000277580"/>
    </source>
</evidence>
<evidence type="ECO:0000256" key="2">
    <source>
        <dbReference type="SAM" id="MobiDB-lite"/>
    </source>
</evidence>
<keyword evidence="4" id="KW-1185">Reference proteome</keyword>
<keyword evidence="1" id="KW-0175">Coiled coil</keyword>
<accession>A0A3N4KBS5</accession>
<evidence type="ECO:0000256" key="1">
    <source>
        <dbReference type="SAM" id="Coils"/>
    </source>
</evidence>
<reference evidence="3 4" key="1">
    <citation type="journal article" date="2018" name="Nat. Ecol. Evol.">
        <title>Pezizomycetes genomes reveal the molecular basis of ectomycorrhizal truffle lifestyle.</title>
        <authorList>
            <person name="Murat C."/>
            <person name="Payen T."/>
            <person name="Noel B."/>
            <person name="Kuo A."/>
            <person name="Morin E."/>
            <person name="Chen J."/>
            <person name="Kohler A."/>
            <person name="Krizsan K."/>
            <person name="Balestrini R."/>
            <person name="Da Silva C."/>
            <person name="Montanini B."/>
            <person name="Hainaut M."/>
            <person name="Levati E."/>
            <person name="Barry K.W."/>
            <person name="Belfiori B."/>
            <person name="Cichocki N."/>
            <person name="Clum A."/>
            <person name="Dockter R.B."/>
            <person name="Fauchery L."/>
            <person name="Guy J."/>
            <person name="Iotti M."/>
            <person name="Le Tacon F."/>
            <person name="Lindquist E.A."/>
            <person name="Lipzen A."/>
            <person name="Malagnac F."/>
            <person name="Mello A."/>
            <person name="Molinier V."/>
            <person name="Miyauchi S."/>
            <person name="Poulain J."/>
            <person name="Riccioni C."/>
            <person name="Rubini A."/>
            <person name="Sitrit Y."/>
            <person name="Splivallo R."/>
            <person name="Traeger S."/>
            <person name="Wang M."/>
            <person name="Zifcakova L."/>
            <person name="Wipf D."/>
            <person name="Zambonelli A."/>
            <person name="Paolocci F."/>
            <person name="Nowrousian M."/>
            <person name="Ottonello S."/>
            <person name="Baldrian P."/>
            <person name="Spatafora J.W."/>
            <person name="Henrissat B."/>
            <person name="Nagy L.G."/>
            <person name="Aury J.M."/>
            <person name="Wincker P."/>
            <person name="Grigoriev I.V."/>
            <person name="Bonfante P."/>
            <person name="Martin F.M."/>
        </authorList>
    </citation>
    <scope>NUCLEOTIDE SEQUENCE [LARGE SCALE GENOMIC DNA]</scope>
    <source>
        <strain evidence="3 4">CCBAS932</strain>
    </source>
</reference>
<gene>
    <name evidence="3" type="ORF">P167DRAFT_609786</name>
</gene>
<dbReference type="EMBL" id="ML119206">
    <property type="protein sequence ID" value="RPB06918.1"/>
    <property type="molecule type" value="Genomic_DNA"/>
</dbReference>
<proteinExistence type="predicted"/>
<evidence type="ECO:0000313" key="3">
    <source>
        <dbReference type="EMBL" id="RPB06918.1"/>
    </source>
</evidence>
<organism evidence="3 4">
    <name type="scientific">Morchella conica CCBAS932</name>
    <dbReference type="NCBI Taxonomy" id="1392247"/>
    <lineage>
        <taxon>Eukaryota</taxon>
        <taxon>Fungi</taxon>
        <taxon>Dikarya</taxon>
        <taxon>Ascomycota</taxon>
        <taxon>Pezizomycotina</taxon>
        <taxon>Pezizomycetes</taxon>
        <taxon>Pezizales</taxon>
        <taxon>Morchellaceae</taxon>
        <taxon>Morchella</taxon>
    </lineage>
</organism>
<sequence>MSDAESTWEASSATSIATPDVVVPPHFRAELESLSAQETLMLKLQSDKTDSLRALHNETDTLLTNTNVNRSSAVDILRWEVLREREFDYATRLTEESVLLGKMTEVVRESRQMRVVMLRREMDLLTEQTLNERNQLRVDVRKEKALHKVTMAKVEALQRQLDEEKNLHEETRLMRDQQISERNDKEKELTLEVVHLRAQLSEEKRLHVEAGLARKQQISEQDDKAIREVTLEVVSLRAQLSEEKKLREEARLARDQFSQQNNVLGGLTGESHSENNELLEKISREREIREEMKSEIREEMKSEIREGMKSEIEKLHAELLKTREHLREEIKGEIKLEQAEQEKSRRVLLEQRAREMRDLQQTTARD</sequence>
<feature type="coiled-coil region" evidence="1">
    <location>
        <begin position="147"/>
        <end position="174"/>
    </location>
</feature>
<dbReference type="AlphaFoldDB" id="A0A3N4KBS5"/>
<protein>
    <submittedName>
        <fullName evidence="3">Uncharacterized protein</fullName>
    </submittedName>
</protein>
<feature type="region of interest" description="Disordered" evidence="2">
    <location>
        <begin position="262"/>
        <end position="285"/>
    </location>
</feature>
<dbReference type="OrthoDB" id="10496889at2759"/>